<dbReference type="PANTHER" id="PTHR12175">
    <property type="entry name" value="AD039 HT014 THIOREDOXIN FAMILY TRP26"/>
    <property type="match status" value="1"/>
</dbReference>
<dbReference type="PANTHER" id="PTHR12175:SF5">
    <property type="entry name" value="OS03G0795500 PROTEIN"/>
    <property type="match status" value="1"/>
</dbReference>
<feature type="domain" description="PITH" evidence="2">
    <location>
        <begin position="1"/>
        <end position="168"/>
    </location>
</feature>
<gene>
    <name evidence="3" type="ORF">SELO1098_LOCUS7531</name>
</gene>
<dbReference type="InterPro" id="IPR037047">
    <property type="entry name" value="PITH_dom_sf"/>
</dbReference>
<dbReference type="InterPro" id="IPR010400">
    <property type="entry name" value="PITH_dom"/>
</dbReference>
<dbReference type="PROSITE" id="PS51532">
    <property type="entry name" value="PITH"/>
    <property type="match status" value="1"/>
</dbReference>
<protein>
    <recommendedName>
        <fullName evidence="2">PITH domain-containing protein</fullName>
    </recommendedName>
</protein>
<dbReference type="Gene3D" id="2.60.120.470">
    <property type="entry name" value="PITH domain"/>
    <property type="match status" value="1"/>
</dbReference>
<dbReference type="InterPro" id="IPR008979">
    <property type="entry name" value="Galactose-bd-like_sf"/>
</dbReference>
<accession>A0A7S3M372</accession>
<evidence type="ECO:0000259" key="2">
    <source>
        <dbReference type="PROSITE" id="PS51532"/>
    </source>
</evidence>
<dbReference type="Pfam" id="PF06201">
    <property type="entry name" value="PITH"/>
    <property type="match status" value="1"/>
</dbReference>
<proteinExistence type="inferred from homology"/>
<name>A0A7S3M372_9STRA</name>
<organism evidence="3">
    <name type="scientific">Spumella elongata</name>
    <dbReference type="NCBI Taxonomy" id="89044"/>
    <lineage>
        <taxon>Eukaryota</taxon>
        <taxon>Sar</taxon>
        <taxon>Stramenopiles</taxon>
        <taxon>Ochrophyta</taxon>
        <taxon>Chrysophyceae</taxon>
        <taxon>Chromulinales</taxon>
        <taxon>Chromulinaceae</taxon>
        <taxon>Spumella</taxon>
    </lineage>
</organism>
<dbReference type="AlphaFoldDB" id="A0A7S3M372"/>
<comment type="similarity">
    <text evidence="1">Belongs to the PITHD1 family.</text>
</comment>
<evidence type="ECO:0000313" key="3">
    <source>
        <dbReference type="EMBL" id="CAE0278699.1"/>
    </source>
</evidence>
<reference evidence="3" key="1">
    <citation type="submission" date="2021-01" db="EMBL/GenBank/DDBJ databases">
        <authorList>
            <person name="Corre E."/>
            <person name="Pelletier E."/>
            <person name="Niang G."/>
            <person name="Scheremetjew M."/>
            <person name="Finn R."/>
            <person name="Kale V."/>
            <person name="Holt S."/>
            <person name="Cochrane G."/>
            <person name="Meng A."/>
            <person name="Brown T."/>
            <person name="Cohen L."/>
        </authorList>
    </citation>
    <scope>NUCLEOTIDE SEQUENCE</scope>
    <source>
        <strain evidence="3">CCAP 955/1</strain>
    </source>
</reference>
<dbReference type="EMBL" id="HBIC01014872">
    <property type="protein sequence ID" value="CAE0278699.1"/>
    <property type="molecule type" value="Transcribed_RNA"/>
</dbReference>
<evidence type="ECO:0000256" key="1">
    <source>
        <dbReference type="ARBA" id="ARBA00025788"/>
    </source>
</evidence>
<dbReference type="InterPro" id="IPR045099">
    <property type="entry name" value="PITH1-like"/>
</dbReference>
<sequence>MSCAHAPACINDQIVKTGCYCLNESAVNQYTNLFCGDHTLGVRSDSDEQLIIHLAFLQTFKLSSVSFGIPGDDTCPATVKLFANVNNLGFSDATDKPATQEVQLEPTEGSPNTVTINLQAAKWQRVESLTIFIENNHGAETTYLHSLKVFGTPVHGTNVANISSAGCC</sequence>
<dbReference type="GO" id="GO:0005737">
    <property type="term" value="C:cytoplasm"/>
    <property type="evidence" value="ECO:0007669"/>
    <property type="project" value="UniProtKB-ARBA"/>
</dbReference>
<dbReference type="SUPFAM" id="SSF49785">
    <property type="entry name" value="Galactose-binding domain-like"/>
    <property type="match status" value="1"/>
</dbReference>